<dbReference type="InterPro" id="IPR051800">
    <property type="entry name" value="PqiA-PqiB_transport"/>
</dbReference>
<feature type="domain" description="Mce/MlaD" evidence="8">
    <location>
        <begin position="49"/>
        <end position="136"/>
    </location>
</feature>
<keyword evidence="2" id="KW-1003">Cell membrane</keyword>
<dbReference type="Proteomes" id="UP000617145">
    <property type="component" value="Unassembled WGS sequence"/>
</dbReference>
<evidence type="ECO:0000313" key="9">
    <source>
        <dbReference type="EMBL" id="GGG61714.1"/>
    </source>
</evidence>
<dbReference type="Pfam" id="PF02470">
    <property type="entry name" value="MlaD"/>
    <property type="match status" value="3"/>
</dbReference>
<proteinExistence type="predicted"/>
<keyword evidence="4 7" id="KW-0812">Transmembrane</keyword>
<evidence type="ECO:0000256" key="5">
    <source>
        <dbReference type="ARBA" id="ARBA00022989"/>
    </source>
</evidence>
<evidence type="ECO:0000313" key="10">
    <source>
        <dbReference type="Proteomes" id="UP000617145"/>
    </source>
</evidence>
<evidence type="ECO:0000259" key="8">
    <source>
        <dbReference type="Pfam" id="PF02470"/>
    </source>
</evidence>
<evidence type="ECO:0000256" key="3">
    <source>
        <dbReference type="ARBA" id="ARBA00022519"/>
    </source>
</evidence>
<evidence type="ECO:0000256" key="6">
    <source>
        <dbReference type="ARBA" id="ARBA00023136"/>
    </source>
</evidence>
<comment type="subcellular location">
    <subcellularLocation>
        <location evidence="1">Cell inner membrane</location>
    </subcellularLocation>
</comment>
<organism evidence="9 10">
    <name type="scientific">Salipiger pallidus</name>
    <dbReference type="NCBI Taxonomy" id="1775170"/>
    <lineage>
        <taxon>Bacteria</taxon>
        <taxon>Pseudomonadati</taxon>
        <taxon>Pseudomonadota</taxon>
        <taxon>Alphaproteobacteria</taxon>
        <taxon>Rhodobacterales</taxon>
        <taxon>Roseobacteraceae</taxon>
        <taxon>Salipiger</taxon>
    </lineage>
</organism>
<dbReference type="PANTHER" id="PTHR30462:SF0">
    <property type="entry name" value="INTERMEMBRANE TRANSPORT PROTEIN YEBT"/>
    <property type="match status" value="1"/>
</dbReference>
<keyword evidence="3" id="KW-0997">Cell inner membrane</keyword>
<accession>A0A8J3EEY0</accession>
<dbReference type="AlphaFoldDB" id="A0A8J3EEY0"/>
<dbReference type="InterPro" id="IPR003399">
    <property type="entry name" value="Mce/MlaD"/>
</dbReference>
<feature type="domain" description="Mce/MlaD" evidence="8">
    <location>
        <begin position="167"/>
        <end position="227"/>
    </location>
</feature>
<gene>
    <name evidence="9" type="primary">pqiB</name>
    <name evidence="9" type="ORF">GCM10011415_04840</name>
</gene>
<reference evidence="9" key="1">
    <citation type="journal article" date="2014" name="Int. J. Syst. Evol. Microbiol.">
        <title>Complete genome sequence of Corynebacterium casei LMG S-19264T (=DSM 44701T), isolated from a smear-ripened cheese.</title>
        <authorList>
            <consortium name="US DOE Joint Genome Institute (JGI-PGF)"/>
            <person name="Walter F."/>
            <person name="Albersmeier A."/>
            <person name="Kalinowski J."/>
            <person name="Ruckert C."/>
        </authorList>
    </citation>
    <scope>NUCLEOTIDE SEQUENCE</scope>
    <source>
        <strain evidence="9">CGMCC 1.15762</strain>
    </source>
</reference>
<evidence type="ECO:0000256" key="1">
    <source>
        <dbReference type="ARBA" id="ARBA00004533"/>
    </source>
</evidence>
<dbReference type="PANTHER" id="PTHR30462">
    <property type="entry name" value="INTERMEMBRANE TRANSPORT PROTEIN PQIB-RELATED"/>
    <property type="match status" value="1"/>
</dbReference>
<keyword evidence="6 7" id="KW-0472">Membrane</keyword>
<dbReference type="RefSeq" id="WP_188788455.1">
    <property type="nucleotide sequence ID" value="NZ_BMJV01000001.1"/>
</dbReference>
<evidence type="ECO:0000256" key="7">
    <source>
        <dbReference type="SAM" id="Phobius"/>
    </source>
</evidence>
<comment type="caution">
    <text evidence="9">The sequence shown here is derived from an EMBL/GenBank/DDBJ whole genome shotgun (WGS) entry which is preliminary data.</text>
</comment>
<protein>
    <submittedName>
        <fullName evidence="9">Paraquat-inducible protein B</fullName>
    </submittedName>
</protein>
<feature type="domain" description="Mce/MlaD" evidence="8">
    <location>
        <begin position="297"/>
        <end position="397"/>
    </location>
</feature>
<reference evidence="9" key="2">
    <citation type="submission" date="2020-09" db="EMBL/GenBank/DDBJ databases">
        <authorList>
            <person name="Sun Q."/>
            <person name="Zhou Y."/>
        </authorList>
    </citation>
    <scope>NUCLEOTIDE SEQUENCE</scope>
    <source>
        <strain evidence="9">CGMCC 1.15762</strain>
    </source>
</reference>
<dbReference type="GO" id="GO:0005886">
    <property type="term" value="C:plasma membrane"/>
    <property type="evidence" value="ECO:0007669"/>
    <property type="project" value="UniProtKB-SubCell"/>
</dbReference>
<evidence type="ECO:0000256" key="2">
    <source>
        <dbReference type="ARBA" id="ARBA00022475"/>
    </source>
</evidence>
<keyword evidence="5 7" id="KW-1133">Transmembrane helix</keyword>
<evidence type="ECO:0000256" key="4">
    <source>
        <dbReference type="ARBA" id="ARBA00022692"/>
    </source>
</evidence>
<sequence>MAEPNKPANMKIEGRKRSIWSNLSLTWLVPIAALAVTLFIAWQSYAERGSLITIRFENAAGVVPGETTVRYRDVGIGQVESVEFTSDLSSVMVEARIDREVVHAIPSDAQFWVVRPEVSTSGITGLSTVLSGVYIEAGFEPTTEGASETRAFEGVNSAPLVKPGMEGTRIVIRAEDGSQLTAGSPIFHQGIEVGRIETPRLLDSGNGVIVDAFIEAPHDRRITTATRFWDTSGFSFNFGPGGLNLSVGSISSLIRGGVAFDTVFSGGNPVPSRYVFDLFDDEGAARDSVFSESVDNGVDLVVEFDESVRGLEAGSSVTYRGLRIGSVRGLGAFIDDTTGEQRVKLRASISIDPRTLGLEDDAQDAETIRFLAESVQNGLRARLASEGLFSQGLMIELVDMPDAAPAALGIFDTEAPVIPSVESEIPDMAATAQGLFQRVDNLPVEELMQQAISTLAAVESLAGDPDLRAVPGSVTGLLDDARGILGSEDMQALPGELNATVSELRGIVEDLRTADMVGQLVATLESASEAADTVTGVAADVEGATAELPQLISDFRALVETANNLPLEAFINQATELLNSADRLIDTDQARNLPNAVSNALNELRETLAELREGGVVENANATMASARDAAAAVEQAVRELPALSARIQALVGDAQITLQSYGDNSSFNRETVAALREVREAAEALTRLAREIERNPNSLLFGR</sequence>
<keyword evidence="10" id="KW-1185">Reference proteome</keyword>
<feature type="transmembrane region" description="Helical" evidence="7">
    <location>
        <begin position="20"/>
        <end position="42"/>
    </location>
</feature>
<dbReference type="EMBL" id="BMJV01000001">
    <property type="protein sequence ID" value="GGG61714.1"/>
    <property type="molecule type" value="Genomic_DNA"/>
</dbReference>
<name>A0A8J3EEY0_9RHOB</name>